<dbReference type="HAMAP" id="MF_00081">
    <property type="entry name" value="HrcA"/>
    <property type="match status" value="1"/>
</dbReference>
<dbReference type="Pfam" id="PF01628">
    <property type="entry name" value="HrcA"/>
    <property type="match status" value="1"/>
</dbReference>
<feature type="domain" description="Heat-inducible transcription repressor HrcA C-terminal" evidence="6">
    <location>
        <begin position="127"/>
        <end position="351"/>
    </location>
</feature>
<dbReference type="InterPro" id="IPR023120">
    <property type="entry name" value="WHTH_transcript_rep_HrcA_IDD"/>
</dbReference>
<dbReference type="SUPFAM" id="SSF55781">
    <property type="entry name" value="GAF domain-like"/>
    <property type="match status" value="1"/>
</dbReference>
<evidence type="ECO:0000256" key="4">
    <source>
        <dbReference type="ARBA" id="ARBA00023163"/>
    </source>
</evidence>
<keyword evidence="2 5" id="KW-0805">Transcription regulation</keyword>
<keyword evidence="8" id="KW-1185">Reference proteome</keyword>
<reference evidence="8" key="1">
    <citation type="journal article" date="2019" name="Int. J. Syst. Evol. Microbiol.">
        <title>The Global Catalogue of Microorganisms (GCM) 10K type strain sequencing project: providing services to taxonomists for standard genome sequencing and annotation.</title>
        <authorList>
            <consortium name="The Broad Institute Genomics Platform"/>
            <consortium name="The Broad Institute Genome Sequencing Center for Infectious Disease"/>
            <person name="Wu L."/>
            <person name="Ma J."/>
        </authorList>
    </citation>
    <scope>NUCLEOTIDE SEQUENCE [LARGE SCALE GENOMIC DNA]</scope>
    <source>
        <strain evidence="8">ZS-35-S2</strain>
    </source>
</reference>
<name>A0ABW5CPJ1_9HYPH</name>
<dbReference type="Gene3D" id="1.10.10.10">
    <property type="entry name" value="Winged helix-like DNA-binding domain superfamily/Winged helix DNA-binding domain"/>
    <property type="match status" value="1"/>
</dbReference>
<comment type="caution">
    <text evidence="7">The sequence shown here is derived from an EMBL/GenBank/DDBJ whole genome shotgun (WGS) entry which is preliminary data.</text>
</comment>
<dbReference type="Gene3D" id="3.30.450.40">
    <property type="match status" value="1"/>
</dbReference>
<dbReference type="InterPro" id="IPR002571">
    <property type="entry name" value="HrcA"/>
</dbReference>
<evidence type="ECO:0000313" key="8">
    <source>
        <dbReference type="Proteomes" id="UP001597371"/>
    </source>
</evidence>
<evidence type="ECO:0000256" key="1">
    <source>
        <dbReference type="ARBA" id="ARBA00022491"/>
    </source>
</evidence>
<dbReference type="SUPFAM" id="SSF46785">
    <property type="entry name" value="Winged helix' DNA-binding domain"/>
    <property type="match status" value="1"/>
</dbReference>
<dbReference type="PANTHER" id="PTHR34824:SF1">
    <property type="entry name" value="HEAT-INDUCIBLE TRANSCRIPTION REPRESSOR HRCA"/>
    <property type="match status" value="1"/>
</dbReference>
<protein>
    <recommendedName>
        <fullName evidence="5">Heat-inducible transcription repressor HrcA</fullName>
    </recommendedName>
</protein>
<evidence type="ECO:0000256" key="5">
    <source>
        <dbReference type="HAMAP-Rule" id="MF_00081"/>
    </source>
</evidence>
<evidence type="ECO:0000256" key="3">
    <source>
        <dbReference type="ARBA" id="ARBA00023016"/>
    </source>
</evidence>
<dbReference type="InterPro" id="IPR036390">
    <property type="entry name" value="WH_DNA-bd_sf"/>
</dbReference>
<evidence type="ECO:0000313" key="7">
    <source>
        <dbReference type="EMBL" id="MFD2238751.1"/>
    </source>
</evidence>
<keyword evidence="1 5" id="KW-0678">Repressor</keyword>
<dbReference type="Gene3D" id="3.30.390.60">
    <property type="entry name" value="Heat-inducible transcription repressor hrca homolog, domain 3"/>
    <property type="match status" value="1"/>
</dbReference>
<accession>A0ABW5CPJ1</accession>
<sequence length="374" mass="40085">MATTPAFPGGGRGRIPLDLPGPLDERSREIFRLIVDTYLEVGEPVGSRNLSRLLSTALSPASIRNVMSDLEQLGLIYAPHVSAGRLPTELGLRFFVDAFLETGDMGRGEREEIEEKARVLGDQRGVETLLTEASQLLSGLSRGAGLVVTGKADVRLKHIEFVRLEPTRALAVLVGENGEVENRVVDLPAGTTASQLVEAGNFLNAHVVGRTLGEARASIATLKQETADALDALSRQLVEAGLAVWSGASAGQPSRLIVRGRANLLESITASEDLERLRHLFDDLETQSSIIDLLDLAESGKGVRIFIGSENKLFSLSGSSLIVAPYADGQQRIVGAVGVIGPTRLNYRRIVPMVDYTARLVSRLLGEAGVPTRP</sequence>
<evidence type="ECO:0000259" key="6">
    <source>
        <dbReference type="Pfam" id="PF01628"/>
    </source>
</evidence>
<dbReference type="InterPro" id="IPR036388">
    <property type="entry name" value="WH-like_DNA-bd_sf"/>
</dbReference>
<dbReference type="NCBIfam" id="TIGR00331">
    <property type="entry name" value="hrcA"/>
    <property type="match status" value="1"/>
</dbReference>
<dbReference type="EMBL" id="JBHUIJ010000022">
    <property type="protein sequence ID" value="MFD2238751.1"/>
    <property type="molecule type" value="Genomic_DNA"/>
</dbReference>
<dbReference type="PANTHER" id="PTHR34824">
    <property type="entry name" value="HEAT-INDUCIBLE TRANSCRIPTION REPRESSOR HRCA"/>
    <property type="match status" value="1"/>
</dbReference>
<dbReference type="Proteomes" id="UP001597371">
    <property type="component" value="Unassembled WGS sequence"/>
</dbReference>
<proteinExistence type="inferred from homology"/>
<dbReference type="InterPro" id="IPR021153">
    <property type="entry name" value="HrcA_C"/>
</dbReference>
<organism evidence="7 8">
    <name type="scientific">Aureimonas populi</name>
    <dbReference type="NCBI Taxonomy" id="1701758"/>
    <lineage>
        <taxon>Bacteria</taxon>
        <taxon>Pseudomonadati</taxon>
        <taxon>Pseudomonadota</taxon>
        <taxon>Alphaproteobacteria</taxon>
        <taxon>Hyphomicrobiales</taxon>
        <taxon>Aurantimonadaceae</taxon>
        <taxon>Aureimonas</taxon>
    </lineage>
</organism>
<keyword evidence="4 5" id="KW-0804">Transcription</keyword>
<dbReference type="RefSeq" id="WP_209737219.1">
    <property type="nucleotide sequence ID" value="NZ_CP072611.1"/>
</dbReference>
<gene>
    <name evidence="5 7" type="primary">hrcA</name>
    <name evidence="7" type="ORF">ACFSKQ_14950</name>
</gene>
<dbReference type="PIRSF" id="PIRSF005485">
    <property type="entry name" value="HrcA"/>
    <property type="match status" value="1"/>
</dbReference>
<comment type="function">
    <text evidence="5">Negative regulator of class I heat shock genes (grpE-dnaK-dnaJ and groELS operons). Prevents heat-shock induction of these operons.</text>
</comment>
<keyword evidence="3 5" id="KW-0346">Stress response</keyword>
<dbReference type="InterPro" id="IPR029016">
    <property type="entry name" value="GAF-like_dom_sf"/>
</dbReference>
<evidence type="ECO:0000256" key="2">
    <source>
        <dbReference type="ARBA" id="ARBA00023015"/>
    </source>
</evidence>
<comment type="similarity">
    <text evidence="5">Belongs to the HrcA family.</text>
</comment>